<organism evidence="2 3">
    <name type="scientific">Gigaspora margarita</name>
    <dbReference type="NCBI Taxonomy" id="4874"/>
    <lineage>
        <taxon>Eukaryota</taxon>
        <taxon>Fungi</taxon>
        <taxon>Fungi incertae sedis</taxon>
        <taxon>Mucoromycota</taxon>
        <taxon>Glomeromycotina</taxon>
        <taxon>Glomeromycetes</taxon>
        <taxon>Diversisporales</taxon>
        <taxon>Gigasporaceae</taxon>
        <taxon>Gigaspora</taxon>
    </lineage>
</organism>
<name>A0A8H3X8J3_GIGMA</name>
<dbReference type="PROSITE" id="PS50896">
    <property type="entry name" value="LISH"/>
    <property type="match status" value="1"/>
</dbReference>
<evidence type="ECO:0008006" key="4">
    <source>
        <dbReference type="Google" id="ProtNLM"/>
    </source>
</evidence>
<accession>A0A8H3X8J3</accession>
<dbReference type="AlphaFoldDB" id="A0A8H3X8J3"/>
<dbReference type="OrthoDB" id="5600002at2759"/>
<feature type="region of interest" description="Disordered" evidence="1">
    <location>
        <begin position="98"/>
        <end position="125"/>
    </location>
</feature>
<feature type="compositionally biased region" description="Polar residues" evidence="1">
    <location>
        <begin position="106"/>
        <end position="121"/>
    </location>
</feature>
<evidence type="ECO:0000313" key="2">
    <source>
        <dbReference type="EMBL" id="KAF0432862.1"/>
    </source>
</evidence>
<gene>
    <name evidence="2" type="ORF">F8M41_005139</name>
</gene>
<protein>
    <recommendedName>
        <fullName evidence="4">LisH domain-containing protein</fullName>
    </recommendedName>
</protein>
<keyword evidence="3" id="KW-1185">Reference proteome</keyword>
<dbReference type="InterPro" id="IPR006594">
    <property type="entry name" value="LisH"/>
</dbReference>
<dbReference type="Proteomes" id="UP000439903">
    <property type="component" value="Unassembled WGS sequence"/>
</dbReference>
<proteinExistence type="predicted"/>
<reference evidence="2 3" key="1">
    <citation type="journal article" date="2019" name="Environ. Microbiol.">
        <title>At the nexus of three kingdoms: the genome of the mycorrhizal fungus Gigaspora margarita provides insights into plant, endobacterial and fungal interactions.</title>
        <authorList>
            <person name="Venice F."/>
            <person name="Ghignone S."/>
            <person name="Salvioli di Fossalunga A."/>
            <person name="Amselem J."/>
            <person name="Novero M."/>
            <person name="Xianan X."/>
            <person name="Sedzielewska Toro K."/>
            <person name="Morin E."/>
            <person name="Lipzen A."/>
            <person name="Grigoriev I.V."/>
            <person name="Henrissat B."/>
            <person name="Martin F.M."/>
            <person name="Bonfante P."/>
        </authorList>
    </citation>
    <scope>NUCLEOTIDE SEQUENCE [LARGE SCALE GENOMIC DNA]</scope>
    <source>
        <strain evidence="2 3">BEG34</strain>
    </source>
</reference>
<sequence length="233" mass="26650">MSRDIDNEFRQRTFRLLEAFVYDYLRKSGCIETARTYFEEAQLDDWPPPWLEQLITTSPTLPVAITPSVTVTQQSREESHGDKEQAYIHDSTYELGGGSFDENVHTDGNSDGTSDGTSNVDSIPDSKVQLVQVKEEDENLKIKTENINDSVLLPEFSHETIINSHVSKSDYLRYIERSPSIISATTTTTNELPDLLLPLEGQDDFLQDWWCIIWENYKTLFERQTGIVLSADF</sequence>
<evidence type="ECO:0000313" key="3">
    <source>
        <dbReference type="Proteomes" id="UP000439903"/>
    </source>
</evidence>
<dbReference type="EMBL" id="WTPW01001484">
    <property type="protein sequence ID" value="KAF0432862.1"/>
    <property type="molecule type" value="Genomic_DNA"/>
</dbReference>
<evidence type="ECO:0000256" key="1">
    <source>
        <dbReference type="SAM" id="MobiDB-lite"/>
    </source>
</evidence>
<comment type="caution">
    <text evidence="2">The sequence shown here is derived from an EMBL/GenBank/DDBJ whole genome shotgun (WGS) entry which is preliminary data.</text>
</comment>